<dbReference type="PANTHER" id="PTHR23028">
    <property type="entry name" value="ACETYLTRANSFERASE"/>
    <property type="match status" value="1"/>
</dbReference>
<feature type="transmembrane region" description="Helical" evidence="1">
    <location>
        <begin position="164"/>
        <end position="182"/>
    </location>
</feature>
<evidence type="ECO:0000256" key="1">
    <source>
        <dbReference type="SAM" id="Phobius"/>
    </source>
</evidence>
<dbReference type="GO" id="GO:0016747">
    <property type="term" value="F:acyltransferase activity, transferring groups other than amino-acyl groups"/>
    <property type="evidence" value="ECO:0007669"/>
    <property type="project" value="InterPro"/>
</dbReference>
<keyword evidence="1" id="KW-0472">Membrane</keyword>
<evidence type="ECO:0000313" key="4">
    <source>
        <dbReference type="EMBL" id="OCX17721.1"/>
    </source>
</evidence>
<feature type="transmembrane region" description="Helical" evidence="1">
    <location>
        <begin position="216"/>
        <end position="235"/>
    </location>
</feature>
<gene>
    <name evidence="4" type="ORF">QV13_13375</name>
</gene>
<dbReference type="OrthoDB" id="9796461at2"/>
<dbReference type="PANTHER" id="PTHR23028:SF53">
    <property type="entry name" value="ACYL_TRANSF_3 DOMAIN-CONTAINING PROTEIN"/>
    <property type="match status" value="1"/>
</dbReference>
<evidence type="ECO:0000313" key="5">
    <source>
        <dbReference type="Proteomes" id="UP000094412"/>
    </source>
</evidence>
<feature type="transmembrane region" description="Helical" evidence="1">
    <location>
        <begin position="242"/>
        <end position="259"/>
    </location>
</feature>
<reference evidence="4 5" key="1">
    <citation type="submission" date="2016-08" db="EMBL/GenBank/DDBJ databases">
        <title>Whole genome sequence of Mesorhizobium sp. strain UASWS1009 isolated from industrial sewage.</title>
        <authorList>
            <person name="Crovadore J."/>
            <person name="Calmin G."/>
            <person name="Chablais R."/>
            <person name="Cochard B."/>
            <person name="Lefort F."/>
        </authorList>
    </citation>
    <scope>NUCLEOTIDE SEQUENCE [LARGE SCALE GENOMIC DNA]</scope>
    <source>
        <strain evidence="4 5">UASWS1009</strain>
    </source>
</reference>
<protein>
    <recommendedName>
        <fullName evidence="6">Acyltransferase</fullName>
    </recommendedName>
</protein>
<feature type="transmembrane region" description="Helical" evidence="1">
    <location>
        <begin position="342"/>
        <end position="360"/>
    </location>
</feature>
<evidence type="ECO:0000259" key="3">
    <source>
        <dbReference type="Pfam" id="PF19040"/>
    </source>
</evidence>
<keyword evidence="1" id="KW-1133">Transmembrane helix</keyword>
<feature type="transmembrane region" description="Helical" evidence="1">
    <location>
        <begin position="279"/>
        <end position="298"/>
    </location>
</feature>
<feature type="transmembrane region" description="Helical" evidence="1">
    <location>
        <begin position="194"/>
        <end position="210"/>
    </location>
</feature>
<proteinExistence type="predicted"/>
<evidence type="ECO:0000259" key="2">
    <source>
        <dbReference type="Pfam" id="PF01757"/>
    </source>
</evidence>
<dbReference type="RefSeq" id="WP_024926932.1">
    <property type="nucleotide sequence ID" value="NZ_MDEO01000032.1"/>
</dbReference>
<name>A0A1C2DSG0_9HYPH</name>
<dbReference type="InterPro" id="IPR002656">
    <property type="entry name" value="Acyl_transf_3_dom"/>
</dbReference>
<keyword evidence="5" id="KW-1185">Reference proteome</keyword>
<feature type="transmembrane region" description="Helical" evidence="1">
    <location>
        <begin position="34"/>
        <end position="53"/>
    </location>
</feature>
<accession>A0A1C2DSG0</accession>
<feature type="transmembrane region" description="Helical" evidence="1">
    <location>
        <begin position="12"/>
        <end position="28"/>
    </location>
</feature>
<dbReference type="InterPro" id="IPR050879">
    <property type="entry name" value="Acyltransferase_3"/>
</dbReference>
<dbReference type="EMBL" id="MDEO01000032">
    <property type="protein sequence ID" value="OCX17721.1"/>
    <property type="molecule type" value="Genomic_DNA"/>
</dbReference>
<feature type="domain" description="Acyltransferase 3" evidence="2">
    <location>
        <begin position="9"/>
        <end position="321"/>
    </location>
</feature>
<organism evidence="4 5">
    <name type="scientific">Mesorhizobium hungaricum</name>
    <dbReference type="NCBI Taxonomy" id="1566387"/>
    <lineage>
        <taxon>Bacteria</taxon>
        <taxon>Pseudomonadati</taxon>
        <taxon>Pseudomonadota</taxon>
        <taxon>Alphaproteobacteria</taxon>
        <taxon>Hyphomicrobiales</taxon>
        <taxon>Phyllobacteriaceae</taxon>
        <taxon>Mesorhizobium</taxon>
    </lineage>
</organism>
<evidence type="ECO:0008006" key="6">
    <source>
        <dbReference type="Google" id="ProtNLM"/>
    </source>
</evidence>
<dbReference type="InterPro" id="IPR043968">
    <property type="entry name" value="SGNH"/>
</dbReference>
<dbReference type="Pfam" id="PF01757">
    <property type="entry name" value="Acyl_transf_3"/>
    <property type="match status" value="1"/>
</dbReference>
<dbReference type="GO" id="GO:0009103">
    <property type="term" value="P:lipopolysaccharide biosynthetic process"/>
    <property type="evidence" value="ECO:0007669"/>
    <property type="project" value="TreeGrafter"/>
</dbReference>
<dbReference type="Proteomes" id="UP000094412">
    <property type="component" value="Unassembled WGS sequence"/>
</dbReference>
<dbReference type="GO" id="GO:0016020">
    <property type="term" value="C:membrane"/>
    <property type="evidence" value="ECO:0007669"/>
    <property type="project" value="TreeGrafter"/>
</dbReference>
<keyword evidence="1" id="KW-0812">Transmembrane</keyword>
<feature type="transmembrane region" description="Helical" evidence="1">
    <location>
        <begin position="106"/>
        <end position="125"/>
    </location>
</feature>
<feature type="transmembrane region" description="Helical" evidence="1">
    <location>
        <begin position="74"/>
        <end position="94"/>
    </location>
</feature>
<feature type="transmembrane region" description="Helical" evidence="1">
    <location>
        <begin position="305"/>
        <end position="322"/>
    </location>
</feature>
<comment type="caution">
    <text evidence="4">The sequence shown here is derived from an EMBL/GenBank/DDBJ whole genome shotgun (WGS) entry which is preliminary data.</text>
</comment>
<dbReference type="AlphaFoldDB" id="A0A1C2DSG0"/>
<dbReference type="Pfam" id="PF19040">
    <property type="entry name" value="SGNH"/>
    <property type="match status" value="1"/>
</dbReference>
<sequence length="644" mass="69573">MRVSGYRPDIDGLRAFAVIAVVLFHAGITRFAGGYLGVDVFFVISGYLITGNIKRDVERGQFSFAEFYTRRGRRLFPALVATLLVSGAASALLLSPALMADFGGSLAASVFSLANVYFWLGSGYFDGAAIGKPLLHTWSLSVEEQFYLVWPVFLLLLLRRSLPWLWIAIAGAISIVAVIAWNGSTTTTFFLTPFRVYQFAIGALLVWLPAVRTGRLQELILAAGIAALVAAVVLFDPVSNQALAGMVAATGAAAVLSAGQARFVGLLLRNPISVYLGRISYSVYLAHWPVVVFAAYVLQRNFTGADKATLVTAAVALGAVLSHTVEQPFRHAGKASFGRSRYWASFTAAAVAVALLGYSATTTGWPWRLGERGYFLADFRTDPEKVQLVGYGGDGCNPNGCMTKGGGAPDLIVIGDSHARQYYAGFLKALPDLNVQFFEFSSCPFYSPTYTRDFRTHPDPILYDKGCRQMRATAFKAIRSARVPVVIGQYWDIYPMIDEITGQKRQLESAEDLATFAASELVKLKRDLGISHLFVIGNVPTVGVAGTPLDCMGRTFLTMAACASEAIDNATVSARAAINGLMAARIGDTALFLDPFDVLCSDVKCLMIADGIPLYSDQTHLSAWGARRIVTEFASKIETVLHPG</sequence>
<feature type="domain" description="SGNH" evidence="3">
    <location>
        <begin position="399"/>
        <end position="634"/>
    </location>
</feature>